<dbReference type="OrthoDB" id="5976378at2759"/>
<accession>A0A815X515</accession>
<dbReference type="InterPro" id="IPR046700">
    <property type="entry name" value="DUF6570"/>
</dbReference>
<proteinExistence type="predicted"/>
<sequence length="493" mass="55833">MPKELQGLTIPEQRLIALYRHNSCIVKLHSSFHSAATAQSAIKGNCISFPQDVVNIAATLPLELEDLCDSLKIIFVGCRTPERNQLKNILTVRKKKVLNALQWLRQNNSLYRNVIINQSIIDKLPDDDVPECLWATMQVSDNVETATNERASYIPDLLINASESNNTAIVPLIPSAVLDVNGTNISSDDVAEHLLDRMKLQTAEQTRGLASERNIQKDTVYMIPRGNRPVNEYSNPNLLLGIFSTLFPYGCGSIEDGSRPVKIDFCEHLRYLLSFGDRHFEEHYSFIFVVFNILQRRTACFHAHLMTSKPYFQQSAQLLESLSSGDIATALVNISKGTYSNIADQRINTLMKHIRVVGGHVMGSSHSRSALLLGGVLGHTKAYFGTVQSQGRGSLHLHLLIWLNHDFTPTQLKQQIENEDFRQKLLKYLEDIVKEDLDQFREEAERVEKEVIPACLPTPNPTHDDFQRIFRNDVVRIVETSNIHRHSATCYKY</sequence>
<name>A0A815X515_9BILA</name>
<feature type="domain" description="DUF6570" evidence="1">
    <location>
        <begin position="1"/>
        <end position="121"/>
    </location>
</feature>
<evidence type="ECO:0000313" key="2">
    <source>
        <dbReference type="EMBL" id="CAF1549889.1"/>
    </source>
</evidence>
<evidence type="ECO:0000259" key="1">
    <source>
        <dbReference type="Pfam" id="PF20209"/>
    </source>
</evidence>
<protein>
    <recommendedName>
        <fullName evidence="1">DUF6570 domain-containing protein</fullName>
    </recommendedName>
</protein>
<dbReference type="EMBL" id="CAJNOW010008937">
    <property type="protein sequence ID" value="CAF1549889.1"/>
    <property type="molecule type" value="Genomic_DNA"/>
</dbReference>
<dbReference type="Pfam" id="PF20209">
    <property type="entry name" value="DUF6570"/>
    <property type="match status" value="1"/>
</dbReference>
<reference evidence="2" key="1">
    <citation type="submission" date="2021-02" db="EMBL/GenBank/DDBJ databases">
        <authorList>
            <person name="Nowell W R."/>
        </authorList>
    </citation>
    <scope>NUCLEOTIDE SEQUENCE</scope>
</reference>
<organism evidence="2 3">
    <name type="scientific">Rotaria magnacalcarata</name>
    <dbReference type="NCBI Taxonomy" id="392030"/>
    <lineage>
        <taxon>Eukaryota</taxon>
        <taxon>Metazoa</taxon>
        <taxon>Spiralia</taxon>
        <taxon>Gnathifera</taxon>
        <taxon>Rotifera</taxon>
        <taxon>Eurotatoria</taxon>
        <taxon>Bdelloidea</taxon>
        <taxon>Philodinida</taxon>
        <taxon>Philodinidae</taxon>
        <taxon>Rotaria</taxon>
    </lineage>
</organism>
<dbReference type="AlphaFoldDB" id="A0A815X515"/>
<evidence type="ECO:0000313" key="3">
    <source>
        <dbReference type="Proteomes" id="UP000663834"/>
    </source>
</evidence>
<comment type="caution">
    <text evidence="2">The sequence shown here is derived from an EMBL/GenBank/DDBJ whole genome shotgun (WGS) entry which is preliminary data.</text>
</comment>
<dbReference type="Proteomes" id="UP000663834">
    <property type="component" value="Unassembled WGS sequence"/>
</dbReference>
<gene>
    <name evidence="2" type="ORF">KQP761_LOCUS17563</name>
</gene>